<keyword evidence="1" id="KW-1133">Transmembrane helix</keyword>
<accession>A0A4Y2A4A5</accession>
<dbReference type="Proteomes" id="UP000499080">
    <property type="component" value="Unassembled WGS sequence"/>
</dbReference>
<keyword evidence="3" id="KW-1185">Reference proteome</keyword>
<evidence type="ECO:0000313" key="2">
    <source>
        <dbReference type="EMBL" id="GBL74681.1"/>
    </source>
</evidence>
<dbReference type="OrthoDB" id="6437406at2759"/>
<protein>
    <submittedName>
        <fullName evidence="2">Uncharacterized protein</fullName>
    </submittedName>
</protein>
<keyword evidence="1" id="KW-0812">Transmembrane</keyword>
<sequence length="315" mass="36310">MAKKSYYTPGAIYPHYATAAKVIFSSREKLSGIFNKKRMDQQRWMDILACHGPSLLNTVIGNFSNYDSDDDTDEQMLFEFLRWKHNEIGNPSRVPKPNCLLKPDPLVAMPPEMYRRSLNKMKKRQLFFKHLQRRDILYLQVLNSDDKESYKCLVLAKHGDLMQLDDLSIVVHFPKLRPELKLIRGDLYKFDLIRGAFWSCSVWERKLFVTMDTSIFSEKEKESIPKLGKITRKDLPYYVRLECHFVVWSSMLVVLVLSTGTVVLAVDDAAVSPNDIHRGSIGDRSGSQQGKRCQHPESSCIQQLHEGQAILLCLP</sequence>
<feature type="transmembrane region" description="Helical" evidence="1">
    <location>
        <begin position="245"/>
        <end position="266"/>
    </location>
</feature>
<keyword evidence="1" id="KW-0472">Membrane</keyword>
<evidence type="ECO:0000313" key="3">
    <source>
        <dbReference type="Proteomes" id="UP000499080"/>
    </source>
</evidence>
<proteinExistence type="predicted"/>
<name>A0A4Y2A4A5_ARAVE</name>
<comment type="caution">
    <text evidence="2">The sequence shown here is derived from an EMBL/GenBank/DDBJ whole genome shotgun (WGS) entry which is preliminary data.</text>
</comment>
<organism evidence="2 3">
    <name type="scientific">Araneus ventricosus</name>
    <name type="common">Orbweaver spider</name>
    <name type="synonym">Epeira ventricosa</name>
    <dbReference type="NCBI Taxonomy" id="182803"/>
    <lineage>
        <taxon>Eukaryota</taxon>
        <taxon>Metazoa</taxon>
        <taxon>Ecdysozoa</taxon>
        <taxon>Arthropoda</taxon>
        <taxon>Chelicerata</taxon>
        <taxon>Arachnida</taxon>
        <taxon>Araneae</taxon>
        <taxon>Araneomorphae</taxon>
        <taxon>Entelegynae</taxon>
        <taxon>Araneoidea</taxon>
        <taxon>Araneidae</taxon>
        <taxon>Araneus</taxon>
    </lineage>
</organism>
<dbReference type="EMBL" id="BGPR01000006">
    <property type="protein sequence ID" value="GBL74681.1"/>
    <property type="molecule type" value="Genomic_DNA"/>
</dbReference>
<dbReference type="AlphaFoldDB" id="A0A4Y2A4A5"/>
<gene>
    <name evidence="2" type="ORF">AVEN_243568_1</name>
</gene>
<evidence type="ECO:0000256" key="1">
    <source>
        <dbReference type="SAM" id="Phobius"/>
    </source>
</evidence>
<reference evidence="2 3" key="1">
    <citation type="journal article" date="2019" name="Sci. Rep.">
        <title>Orb-weaving spider Araneus ventricosus genome elucidates the spidroin gene catalogue.</title>
        <authorList>
            <person name="Kono N."/>
            <person name="Nakamura H."/>
            <person name="Ohtoshi R."/>
            <person name="Moran D.A.P."/>
            <person name="Shinohara A."/>
            <person name="Yoshida Y."/>
            <person name="Fujiwara M."/>
            <person name="Mori M."/>
            <person name="Tomita M."/>
            <person name="Arakawa K."/>
        </authorList>
    </citation>
    <scope>NUCLEOTIDE SEQUENCE [LARGE SCALE GENOMIC DNA]</scope>
</reference>